<name>A0A7W6C3I5_9SPHN</name>
<reference evidence="1 2" key="1">
    <citation type="submission" date="2020-08" db="EMBL/GenBank/DDBJ databases">
        <title>Genomic Encyclopedia of Type Strains, Phase IV (KMG-IV): sequencing the most valuable type-strain genomes for metagenomic binning, comparative biology and taxonomic classification.</title>
        <authorList>
            <person name="Goeker M."/>
        </authorList>
    </citation>
    <scope>NUCLEOTIDE SEQUENCE [LARGE SCALE GENOMIC DNA]</scope>
    <source>
        <strain evidence="1 2">DSM 27568</strain>
    </source>
</reference>
<keyword evidence="2" id="KW-1185">Reference proteome</keyword>
<evidence type="ECO:0000313" key="1">
    <source>
        <dbReference type="EMBL" id="MBB3940974.1"/>
    </source>
</evidence>
<comment type="caution">
    <text evidence="1">The sequence shown here is derived from an EMBL/GenBank/DDBJ whole genome shotgun (WGS) entry which is preliminary data.</text>
</comment>
<organism evidence="1 2">
    <name type="scientific">Novosphingobium fluoreni</name>
    <dbReference type="NCBI Taxonomy" id="1391222"/>
    <lineage>
        <taxon>Bacteria</taxon>
        <taxon>Pseudomonadati</taxon>
        <taxon>Pseudomonadota</taxon>
        <taxon>Alphaproteobacteria</taxon>
        <taxon>Sphingomonadales</taxon>
        <taxon>Sphingomonadaceae</taxon>
        <taxon>Novosphingobium</taxon>
    </lineage>
</organism>
<accession>A0A7W6C3I5</accession>
<dbReference type="Proteomes" id="UP000561459">
    <property type="component" value="Unassembled WGS sequence"/>
</dbReference>
<gene>
    <name evidence="1" type="ORF">GGR39_002637</name>
</gene>
<proteinExistence type="predicted"/>
<sequence length="68" mass="7975">MILYNIEARVSASVRRYKRLSQNDFSEAAGFFLIEAECYFLTKSYFEIIFKTNKTYIQPIGIFASGFR</sequence>
<dbReference type="EMBL" id="JACIDY010000006">
    <property type="protein sequence ID" value="MBB3940974.1"/>
    <property type="molecule type" value="Genomic_DNA"/>
</dbReference>
<dbReference type="AlphaFoldDB" id="A0A7W6C3I5"/>
<protein>
    <submittedName>
        <fullName evidence="1">Uncharacterized protein</fullName>
    </submittedName>
</protein>
<evidence type="ECO:0000313" key="2">
    <source>
        <dbReference type="Proteomes" id="UP000561459"/>
    </source>
</evidence>